<evidence type="ECO:0000313" key="1">
    <source>
        <dbReference type="EMBL" id="MCZ4280046.1"/>
    </source>
</evidence>
<dbReference type="EMBL" id="JAPWGY010000001">
    <property type="protein sequence ID" value="MCZ4280046.1"/>
    <property type="molecule type" value="Genomic_DNA"/>
</dbReference>
<proteinExistence type="predicted"/>
<keyword evidence="2" id="KW-1185">Reference proteome</keyword>
<protein>
    <submittedName>
        <fullName evidence="1">Uncharacterized protein</fullName>
    </submittedName>
</protein>
<comment type="caution">
    <text evidence="1">The sequence shown here is derived from an EMBL/GenBank/DDBJ whole genome shotgun (WGS) entry which is preliminary data.</text>
</comment>
<accession>A0ABT4LG13</accession>
<name>A0ABT4LG13_9PROT</name>
<organism evidence="1 2">
    <name type="scientific">Kiloniella laminariae</name>
    <dbReference type="NCBI Taxonomy" id="454162"/>
    <lineage>
        <taxon>Bacteria</taxon>
        <taxon>Pseudomonadati</taxon>
        <taxon>Pseudomonadota</taxon>
        <taxon>Alphaproteobacteria</taxon>
        <taxon>Rhodospirillales</taxon>
        <taxon>Kiloniellaceae</taxon>
        <taxon>Kiloniella</taxon>
    </lineage>
</organism>
<gene>
    <name evidence="1" type="ORF">O4H49_04605</name>
</gene>
<reference evidence="1" key="1">
    <citation type="submission" date="2022-12" db="EMBL/GenBank/DDBJ databases">
        <title>Bacterial isolates from different developmental stages of Nematostella vectensis.</title>
        <authorList>
            <person name="Fraune S."/>
        </authorList>
    </citation>
    <scope>NUCLEOTIDE SEQUENCE</scope>
    <source>
        <strain evidence="1">G21630-S1</strain>
    </source>
</reference>
<dbReference type="Proteomes" id="UP001069802">
    <property type="component" value="Unassembled WGS sequence"/>
</dbReference>
<sequence>MEDLFTVITALDNEEITRDKAHKKMASWGKTTLKKHLDAAGLGGEKLPPHPETLAKILLSLTRPDPENRRLITPKTLEAIVTGKLFDDDPPDLKQRFALRQGNKVKVMVLRDRPGQPPRLEQDFELAGADLPAEIMTEIPEAPEDPDLSTPPEDPDIPHGTIETVARSYYRVDIKLVYWIPYRPNKFPIPTRFLPTRWKFATMSQEQRMAARAMLATGNPPPPRTFPTKASWDKLVASKEYRGVTHHLLFVCCPGERPKNDLDYLNKAGYTPAPSEVPATPANTLAKRLNDDHKDQQTVGSIAESLLNSDTGTEITGVPGFAVGDQYEDAAALIKELCDETNESFSEGERHYKYTPAADCFSGNWDFAVRVGKAHNLLNYAATGKLIAFQGGDLGFKLCCSDGKLKLHYKYSAIPSQALYINNRRVWKHDMLSADWEKVEECFYTPTRYATWGSKAELKAALESKKMSPRPFTKDVEFPLVSTTGCPTPIPETWIYDRDI</sequence>
<dbReference type="RefSeq" id="WP_269422239.1">
    <property type="nucleotide sequence ID" value="NZ_JAPWGY010000001.1"/>
</dbReference>
<evidence type="ECO:0000313" key="2">
    <source>
        <dbReference type="Proteomes" id="UP001069802"/>
    </source>
</evidence>